<evidence type="ECO:0000313" key="2">
    <source>
        <dbReference type="EMBL" id="MCL6699598.1"/>
    </source>
</evidence>
<proteinExistence type="predicted"/>
<reference evidence="2 3" key="1">
    <citation type="submission" date="2022-05" db="EMBL/GenBank/DDBJ databases">
        <authorList>
            <person name="Jo J.-H."/>
            <person name="Im W.-T."/>
        </authorList>
    </citation>
    <scope>NUCLEOTIDE SEQUENCE [LARGE SCALE GENOMIC DNA]</scope>
    <source>
        <strain evidence="2 3">NSE70-1</strain>
    </source>
</reference>
<evidence type="ECO:0008006" key="4">
    <source>
        <dbReference type="Google" id="ProtNLM"/>
    </source>
</evidence>
<name>A0ABT0RX65_9SPHN</name>
<evidence type="ECO:0000256" key="1">
    <source>
        <dbReference type="SAM" id="Coils"/>
    </source>
</evidence>
<sequence>MKEVVEGKTRLRRCRASWQRITEKQVDIFFASLAETCNVLRSAKAAGFHPSWAHRRRQTDAAFRNSWAQAVREGYAKLELILLERAMIGTPKLVRSSKNGDRIMREYSTSLAVALLKRHADTADAAQYQPGEDELTEVRERILEKLEGLKRRQDAEADERP</sequence>
<keyword evidence="3" id="KW-1185">Reference proteome</keyword>
<comment type="caution">
    <text evidence="2">The sequence shown here is derived from an EMBL/GenBank/DDBJ whole genome shotgun (WGS) entry which is preliminary data.</text>
</comment>
<dbReference type="RefSeq" id="WP_249905051.1">
    <property type="nucleotide sequence ID" value="NZ_JAMGBA010000003.1"/>
</dbReference>
<keyword evidence="1" id="KW-0175">Coiled coil</keyword>
<accession>A0ABT0RX65</accession>
<organism evidence="2 3">
    <name type="scientific">Sphingomonas caseinilyticus</name>
    <dbReference type="NCBI Taxonomy" id="2908205"/>
    <lineage>
        <taxon>Bacteria</taxon>
        <taxon>Pseudomonadati</taxon>
        <taxon>Pseudomonadota</taxon>
        <taxon>Alphaproteobacteria</taxon>
        <taxon>Sphingomonadales</taxon>
        <taxon>Sphingomonadaceae</taxon>
        <taxon>Sphingomonas</taxon>
    </lineage>
</organism>
<dbReference type="EMBL" id="JAMGBA010000003">
    <property type="protein sequence ID" value="MCL6699598.1"/>
    <property type="molecule type" value="Genomic_DNA"/>
</dbReference>
<protein>
    <recommendedName>
        <fullName evidence="4">Terminase small subunit</fullName>
    </recommendedName>
</protein>
<evidence type="ECO:0000313" key="3">
    <source>
        <dbReference type="Proteomes" id="UP001203410"/>
    </source>
</evidence>
<dbReference type="Proteomes" id="UP001203410">
    <property type="component" value="Unassembled WGS sequence"/>
</dbReference>
<gene>
    <name evidence="2" type="ORF">LZ496_12500</name>
</gene>
<feature type="coiled-coil region" evidence="1">
    <location>
        <begin position="132"/>
        <end position="159"/>
    </location>
</feature>